<comment type="caution">
    <text evidence="8">The sequence shown here is derived from an EMBL/GenBank/DDBJ whole genome shotgun (WGS) entry which is preliminary data.</text>
</comment>
<evidence type="ECO:0000259" key="7">
    <source>
        <dbReference type="Pfam" id="PF06004"/>
    </source>
</evidence>
<keyword evidence="3" id="KW-0472">Membrane</keyword>
<dbReference type="Proteomes" id="UP000028640">
    <property type="component" value="Unassembled WGS sequence"/>
</dbReference>
<evidence type="ECO:0000256" key="3">
    <source>
        <dbReference type="ARBA" id="ARBA00023136"/>
    </source>
</evidence>
<keyword evidence="5 8" id="KW-0449">Lipoprotein</keyword>
<evidence type="ECO:0000256" key="2">
    <source>
        <dbReference type="ARBA" id="ARBA00022729"/>
    </source>
</evidence>
<evidence type="ECO:0000256" key="4">
    <source>
        <dbReference type="ARBA" id="ARBA00023139"/>
    </source>
</evidence>
<feature type="domain" description="Lipoprotein YgdI/YgdR-like SH3-like" evidence="7">
    <location>
        <begin position="22"/>
        <end position="69"/>
    </location>
</feature>
<dbReference type="InterPro" id="IPR010920">
    <property type="entry name" value="LSM_dom_sf"/>
</dbReference>
<keyword evidence="2 6" id="KW-0732">Signal</keyword>
<evidence type="ECO:0000256" key="1">
    <source>
        <dbReference type="ARBA" id="ARBA00022475"/>
    </source>
</evidence>
<dbReference type="RefSeq" id="WP_034789374.1">
    <property type="nucleotide sequence ID" value="NZ_JMPJ01000035.1"/>
</dbReference>
<dbReference type="PANTHER" id="PTHR37011:SF2">
    <property type="entry name" value="LIPOPROTEIN"/>
    <property type="match status" value="1"/>
</dbReference>
<evidence type="ECO:0000256" key="5">
    <source>
        <dbReference type="ARBA" id="ARBA00023288"/>
    </source>
</evidence>
<gene>
    <name evidence="8" type="ORF">GEAM_1117</name>
</gene>
<dbReference type="AlphaFoldDB" id="A0A085GIW8"/>
<dbReference type="PANTHER" id="PTHR37011">
    <property type="entry name" value="POT FAMILY PEPTIDE TRANSPORT PROTEIN-RELATED"/>
    <property type="match status" value="1"/>
</dbReference>
<dbReference type="PROSITE" id="PS51257">
    <property type="entry name" value="PROKAR_LIPOPROTEIN"/>
    <property type="match status" value="1"/>
</dbReference>
<dbReference type="Gene3D" id="2.30.30.100">
    <property type="match status" value="1"/>
</dbReference>
<keyword evidence="9" id="KW-1185">Reference proteome</keyword>
<dbReference type="Pfam" id="PF06004">
    <property type="entry name" value="DUF903"/>
    <property type="match status" value="1"/>
</dbReference>
<accession>A0A085GIW8</accession>
<keyword evidence="4" id="KW-0564">Palmitate</keyword>
<protein>
    <submittedName>
        <fullName evidence="8">Putative outer membrane lipoprotein</fullName>
    </submittedName>
</protein>
<dbReference type="GeneID" id="78379458"/>
<evidence type="ECO:0000313" key="9">
    <source>
        <dbReference type="Proteomes" id="UP000028640"/>
    </source>
</evidence>
<name>A0A085GIW8_EWIA3</name>
<evidence type="ECO:0000256" key="6">
    <source>
        <dbReference type="SAM" id="SignalP"/>
    </source>
</evidence>
<organism evidence="8 9">
    <name type="scientific">Ewingella americana (strain ATCC 33852 / DSM 4580 / CCUG 14506 / JCM 5911 / LMG 7869 / NCTC 12157 / CDC 1468-78)</name>
    <dbReference type="NCBI Taxonomy" id="910964"/>
    <lineage>
        <taxon>Bacteria</taxon>
        <taxon>Pseudomonadati</taxon>
        <taxon>Pseudomonadota</taxon>
        <taxon>Gammaproteobacteria</taxon>
        <taxon>Enterobacterales</taxon>
        <taxon>Yersiniaceae</taxon>
        <taxon>Ewingella</taxon>
    </lineage>
</organism>
<dbReference type="InterPro" id="IPR010305">
    <property type="entry name" value="YgdI/YgdR-like"/>
</dbReference>
<keyword evidence="1" id="KW-1003">Cell membrane</keyword>
<dbReference type="NCBIfam" id="NF033216">
    <property type="entry name" value="lipo_YgdI_YgdR"/>
    <property type="match status" value="1"/>
</dbReference>
<dbReference type="SUPFAM" id="SSF50182">
    <property type="entry name" value="Sm-like ribonucleoproteins"/>
    <property type="match status" value="1"/>
</dbReference>
<feature type="signal peptide" evidence="6">
    <location>
        <begin position="1"/>
        <end position="22"/>
    </location>
</feature>
<reference evidence="8 9" key="1">
    <citation type="submission" date="2014-05" db="EMBL/GenBank/DDBJ databases">
        <title>ATOL: Assembling a taxonomically balanced genome-scale reconstruction of the evolutionary history of the Enterobacteriaceae.</title>
        <authorList>
            <person name="Plunkett G.III."/>
            <person name="Neeno-Eckwall E.C."/>
            <person name="Glasner J.D."/>
            <person name="Perna N.T."/>
        </authorList>
    </citation>
    <scope>NUCLEOTIDE SEQUENCE [LARGE SCALE GENOMIC DNA]</scope>
    <source>
        <strain evidence="8 9">ATCC 33852</strain>
    </source>
</reference>
<dbReference type="EMBL" id="JMPJ01000035">
    <property type="protein sequence ID" value="KFC83663.1"/>
    <property type="molecule type" value="Genomic_DNA"/>
</dbReference>
<dbReference type="OrthoDB" id="6505329at2"/>
<dbReference type="eggNOG" id="ENOG50333J3">
    <property type="taxonomic scope" value="Bacteria"/>
</dbReference>
<proteinExistence type="predicted"/>
<dbReference type="InterPro" id="IPR047807">
    <property type="entry name" value="YgdI/YgdR-like_SH3-like"/>
</dbReference>
<evidence type="ECO:0000313" key="8">
    <source>
        <dbReference type="EMBL" id="KFC83663.1"/>
    </source>
</evidence>
<feature type="chain" id="PRO_5001791192" evidence="6">
    <location>
        <begin position="23"/>
        <end position="71"/>
    </location>
</feature>
<sequence>MRKRAFLAVGLLAMVLSGCTSDYVISTKAGDSIISHGEPDKDRDSGMTSYVDLNGDYHLMNTNDIADIRKK</sequence>